<dbReference type="FunFam" id="3.10.50.40:FF:000006">
    <property type="entry name" value="Peptidyl-prolyl cis-trans isomerase"/>
    <property type="match status" value="1"/>
</dbReference>
<sequence>MSIAIAVWSTVLKPGQKEIVLPLSDLRITNAALGHELASQEKRTSIKITYQTAASLDDDNSDDEEAPPPISETILCSLTPGKIEQAALDLILEQELEYKFEVVGPNTVYLTGNYIDQNTNNVPYNDESEPDSDEEDFDLRDVSSDVEIDPEELAVLGSDEDAGRFEEINGEEEKPAAKGGKRPRESDAIETDDQPQEKMSKSQKKKLNKKLKAEGGKAVAVGEEPSSPAKTDEKNGKDKKEDKKEKAGQKVKAAGGETQSLDGGLEIRDMKIGKGPKVKKGNQVSMRYIGKLSNGTIFDKNTKGQPFTTTIGKGEVIKGWDMGIQGMQVGGERLLVVPPNMGYGNKKMGTIPANSTLIFEVKLIGLK</sequence>
<feature type="compositionally biased region" description="Acidic residues" evidence="7">
    <location>
        <begin position="126"/>
        <end position="152"/>
    </location>
</feature>
<accession>A0A165N1M8</accession>
<comment type="catalytic activity">
    <reaction evidence="1 5 6">
        <text>[protein]-peptidylproline (omega=180) = [protein]-peptidylproline (omega=0)</text>
        <dbReference type="Rhea" id="RHEA:16237"/>
        <dbReference type="Rhea" id="RHEA-COMP:10747"/>
        <dbReference type="Rhea" id="RHEA-COMP:10748"/>
        <dbReference type="ChEBI" id="CHEBI:83833"/>
        <dbReference type="ChEBI" id="CHEBI:83834"/>
        <dbReference type="EC" id="5.2.1.8"/>
    </reaction>
</comment>
<evidence type="ECO:0000256" key="5">
    <source>
        <dbReference type="PIRNR" id="PIRNR001473"/>
    </source>
</evidence>
<evidence type="ECO:0000256" key="1">
    <source>
        <dbReference type="ARBA" id="ARBA00000971"/>
    </source>
</evidence>
<dbReference type="PANTHER" id="PTHR43811:SF19">
    <property type="entry name" value="39 KDA FK506-BINDING NUCLEAR PROTEIN"/>
    <property type="match status" value="1"/>
</dbReference>
<evidence type="ECO:0000256" key="2">
    <source>
        <dbReference type="ARBA" id="ARBA00007838"/>
    </source>
</evidence>
<dbReference type="Pfam" id="PF00254">
    <property type="entry name" value="FKBP_C"/>
    <property type="match status" value="1"/>
</dbReference>
<dbReference type="InParanoid" id="A0A165N1M8"/>
<protein>
    <recommendedName>
        <fullName evidence="5">FK506-binding protein</fullName>
        <ecNumber evidence="5">5.2.1.8</ecNumber>
    </recommendedName>
</protein>
<feature type="compositionally biased region" description="Polar residues" evidence="7">
    <location>
        <begin position="113"/>
        <end position="123"/>
    </location>
</feature>
<dbReference type="PROSITE" id="PS50059">
    <property type="entry name" value="FKBP_PPIASE"/>
    <property type="match status" value="1"/>
</dbReference>
<evidence type="ECO:0000259" key="8">
    <source>
        <dbReference type="PROSITE" id="PS50059"/>
    </source>
</evidence>
<feature type="compositionally biased region" description="Basic and acidic residues" evidence="7">
    <location>
        <begin position="230"/>
        <end position="248"/>
    </location>
</feature>
<dbReference type="FunCoup" id="A0A165N1M8">
    <property type="interactions" value="43"/>
</dbReference>
<dbReference type="GO" id="GO:0005634">
    <property type="term" value="C:nucleus"/>
    <property type="evidence" value="ECO:0007669"/>
    <property type="project" value="UniProtKB-ARBA"/>
</dbReference>
<organism evidence="9 10">
    <name type="scientific">Neolentinus lepideus HHB14362 ss-1</name>
    <dbReference type="NCBI Taxonomy" id="1314782"/>
    <lineage>
        <taxon>Eukaryota</taxon>
        <taxon>Fungi</taxon>
        <taxon>Dikarya</taxon>
        <taxon>Basidiomycota</taxon>
        <taxon>Agaricomycotina</taxon>
        <taxon>Agaricomycetes</taxon>
        <taxon>Gloeophyllales</taxon>
        <taxon>Gloeophyllaceae</taxon>
        <taxon>Neolentinus</taxon>
    </lineage>
</organism>
<evidence type="ECO:0000256" key="4">
    <source>
        <dbReference type="ARBA" id="ARBA00023235"/>
    </source>
</evidence>
<feature type="domain" description="PPIase FKBP-type" evidence="8">
    <location>
        <begin position="281"/>
        <end position="367"/>
    </location>
</feature>
<name>A0A165N1M8_9AGAM</name>
<proteinExistence type="inferred from homology"/>
<dbReference type="EMBL" id="KV425651">
    <property type="protein sequence ID" value="KZT19058.1"/>
    <property type="molecule type" value="Genomic_DNA"/>
</dbReference>
<dbReference type="InterPro" id="IPR023566">
    <property type="entry name" value="PPIase_Fpr3/Fpr4-like"/>
</dbReference>
<dbReference type="InterPro" id="IPR046357">
    <property type="entry name" value="PPIase_dom_sf"/>
</dbReference>
<feature type="region of interest" description="Disordered" evidence="7">
    <location>
        <begin position="113"/>
        <end position="261"/>
    </location>
</feature>
<dbReference type="InterPro" id="IPR001179">
    <property type="entry name" value="PPIase_FKBP_dom"/>
</dbReference>
<dbReference type="SUPFAM" id="SSF54534">
    <property type="entry name" value="FKBP-like"/>
    <property type="match status" value="1"/>
</dbReference>
<dbReference type="PANTHER" id="PTHR43811">
    <property type="entry name" value="FKBP-TYPE PEPTIDYL-PROLYL CIS-TRANS ISOMERASE FKPA"/>
    <property type="match status" value="1"/>
</dbReference>
<keyword evidence="4 5" id="KW-0413">Isomerase</keyword>
<dbReference type="EC" id="5.2.1.8" evidence="5"/>
<reference evidence="9 10" key="1">
    <citation type="journal article" date="2016" name="Mol. Biol. Evol.">
        <title>Comparative Genomics of Early-Diverging Mushroom-Forming Fungi Provides Insights into the Origins of Lignocellulose Decay Capabilities.</title>
        <authorList>
            <person name="Nagy L.G."/>
            <person name="Riley R."/>
            <person name="Tritt A."/>
            <person name="Adam C."/>
            <person name="Daum C."/>
            <person name="Floudas D."/>
            <person name="Sun H."/>
            <person name="Yadav J.S."/>
            <person name="Pangilinan J."/>
            <person name="Larsson K.H."/>
            <person name="Matsuura K."/>
            <person name="Barry K."/>
            <person name="Labutti K."/>
            <person name="Kuo R."/>
            <person name="Ohm R.A."/>
            <person name="Bhattacharya S.S."/>
            <person name="Shirouzu T."/>
            <person name="Yoshinaga Y."/>
            <person name="Martin F.M."/>
            <person name="Grigoriev I.V."/>
            <person name="Hibbett D.S."/>
        </authorList>
    </citation>
    <scope>NUCLEOTIDE SEQUENCE [LARGE SCALE GENOMIC DNA]</scope>
    <source>
        <strain evidence="9 10">HHB14362 ss-1</strain>
    </source>
</reference>
<evidence type="ECO:0000256" key="3">
    <source>
        <dbReference type="ARBA" id="ARBA00023110"/>
    </source>
</evidence>
<gene>
    <name evidence="9" type="ORF">NEOLEDRAFT_1246070</name>
</gene>
<dbReference type="InterPro" id="IPR041232">
    <property type="entry name" value="NPL"/>
</dbReference>
<feature type="compositionally biased region" description="Basic residues" evidence="7">
    <location>
        <begin position="201"/>
        <end position="210"/>
    </location>
</feature>
<dbReference type="GO" id="GO:0003755">
    <property type="term" value="F:peptidyl-prolyl cis-trans isomerase activity"/>
    <property type="evidence" value="ECO:0007669"/>
    <property type="project" value="UniProtKB-KW"/>
</dbReference>
<dbReference type="Gene3D" id="3.10.50.40">
    <property type="match status" value="1"/>
</dbReference>
<evidence type="ECO:0000256" key="7">
    <source>
        <dbReference type="SAM" id="MobiDB-lite"/>
    </source>
</evidence>
<evidence type="ECO:0000313" key="9">
    <source>
        <dbReference type="EMBL" id="KZT19058.1"/>
    </source>
</evidence>
<dbReference type="PIRSF" id="PIRSF001473">
    <property type="entry name" value="FK506-bp_FPR3"/>
    <property type="match status" value="1"/>
</dbReference>
<comment type="similarity">
    <text evidence="2">Belongs to the FKBP-type PPIase family. FKBP3/4 subfamily.</text>
</comment>
<keyword evidence="3 5" id="KW-0697">Rotamase</keyword>
<keyword evidence="10" id="KW-1185">Reference proteome</keyword>
<dbReference type="AlphaFoldDB" id="A0A165N1M8"/>
<evidence type="ECO:0000313" key="10">
    <source>
        <dbReference type="Proteomes" id="UP000076761"/>
    </source>
</evidence>
<feature type="compositionally biased region" description="Basic and acidic residues" evidence="7">
    <location>
        <begin position="161"/>
        <end position="187"/>
    </location>
</feature>
<dbReference type="Proteomes" id="UP000076761">
    <property type="component" value="Unassembled WGS sequence"/>
</dbReference>
<dbReference type="Pfam" id="PF17800">
    <property type="entry name" value="NPL"/>
    <property type="match status" value="1"/>
</dbReference>
<dbReference type="Gene3D" id="2.60.120.340">
    <property type="entry name" value="Nucleoplasmin core domain"/>
    <property type="match status" value="1"/>
</dbReference>
<dbReference type="OrthoDB" id="77911at2759"/>
<dbReference type="STRING" id="1314782.A0A165N1M8"/>
<evidence type="ECO:0000256" key="6">
    <source>
        <dbReference type="PROSITE-ProRule" id="PRU00277"/>
    </source>
</evidence>